<dbReference type="InterPro" id="IPR044790">
    <property type="entry name" value="MD26C-like"/>
</dbReference>
<comment type="caution">
    <text evidence="2">The sequence shown here is derived from an EMBL/GenBank/DDBJ whole genome shotgun (WGS) entry which is preliminary data.</text>
</comment>
<sequence length="131" mass="14945">MFRKWKETVDEWVKVNKPGASSHLIVAVAVAAADGDSPQQNMSKNEQNGHHRVSNFGYSPNPRRECLNQILKFAVERNISEYEPKPRPPQSVPRRKTPSRRPQSVPKSASAPPILTSELNFLYIQMHITYH</sequence>
<reference evidence="2 3" key="1">
    <citation type="submission" date="2019-12" db="EMBL/GenBank/DDBJ databases">
        <authorList>
            <person name="Alioto T."/>
            <person name="Alioto T."/>
            <person name="Gomez Garrido J."/>
        </authorList>
    </citation>
    <scope>NUCLEOTIDE SEQUENCE [LARGE SCALE GENOMIC DNA]</scope>
</reference>
<dbReference type="PANTHER" id="PTHR47210:SF1">
    <property type="entry name" value="MEDIATOR OF RNA POLYMERASE II TRANSCRIPTION SUBUNIT 26C-RELATED"/>
    <property type="match status" value="1"/>
</dbReference>
<dbReference type="Gramene" id="OE9A116157T1">
    <property type="protein sequence ID" value="OE9A116157C1"/>
    <property type="gene ID" value="OE9A116157"/>
</dbReference>
<dbReference type="Proteomes" id="UP000594638">
    <property type="component" value="Unassembled WGS sequence"/>
</dbReference>
<feature type="region of interest" description="Disordered" evidence="1">
    <location>
        <begin position="35"/>
        <end position="61"/>
    </location>
</feature>
<feature type="region of interest" description="Disordered" evidence="1">
    <location>
        <begin position="78"/>
        <end position="111"/>
    </location>
</feature>
<proteinExistence type="predicted"/>
<dbReference type="OrthoDB" id="550309at2759"/>
<gene>
    <name evidence="2" type="ORF">OLEA9_A116157</name>
</gene>
<feature type="compositionally biased region" description="Polar residues" evidence="1">
    <location>
        <begin position="37"/>
        <end position="46"/>
    </location>
</feature>
<organism evidence="2 3">
    <name type="scientific">Olea europaea subsp. europaea</name>
    <dbReference type="NCBI Taxonomy" id="158383"/>
    <lineage>
        <taxon>Eukaryota</taxon>
        <taxon>Viridiplantae</taxon>
        <taxon>Streptophyta</taxon>
        <taxon>Embryophyta</taxon>
        <taxon>Tracheophyta</taxon>
        <taxon>Spermatophyta</taxon>
        <taxon>Magnoliopsida</taxon>
        <taxon>eudicotyledons</taxon>
        <taxon>Gunneridae</taxon>
        <taxon>Pentapetalae</taxon>
        <taxon>asterids</taxon>
        <taxon>lamiids</taxon>
        <taxon>Lamiales</taxon>
        <taxon>Oleaceae</taxon>
        <taxon>Oleeae</taxon>
        <taxon>Olea</taxon>
    </lineage>
</organism>
<protein>
    <submittedName>
        <fullName evidence="2">Probable mediator of RNA polymerase II transcription subunit 26c</fullName>
    </submittedName>
</protein>
<accession>A0A8S0RUT5</accession>
<dbReference type="AlphaFoldDB" id="A0A8S0RUT5"/>
<dbReference type="EMBL" id="CACTIH010003723">
    <property type="protein sequence ID" value="CAA2983164.1"/>
    <property type="molecule type" value="Genomic_DNA"/>
</dbReference>
<evidence type="ECO:0000313" key="3">
    <source>
        <dbReference type="Proteomes" id="UP000594638"/>
    </source>
</evidence>
<name>A0A8S0RUT5_OLEEU</name>
<dbReference type="PANTHER" id="PTHR47210">
    <property type="entry name" value="MEDIATOR OF RNA POLYMERASE II TRANSCRIPTION SUBUNIT 26C-RELATED"/>
    <property type="match status" value="1"/>
</dbReference>
<evidence type="ECO:0000256" key="1">
    <source>
        <dbReference type="SAM" id="MobiDB-lite"/>
    </source>
</evidence>
<keyword evidence="3" id="KW-1185">Reference proteome</keyword>
<evidence type="ECO:0000313" key="2">
    <source>
        <dbReference type="EMBL" id="CAA2983164.1"/>
    </source>
</evidence>